<name>A0ABP7AR24_9PSEU</name>
<proteinExistence type="predicted"/>
<evidence type="ECO:0000313" key="1">
    <source>
        <dbReference type="EMBL" id="GAA3637891.1"/>
    </source>
</evidence>
<evidence type="ECO:0000313" key="2">
    <source>
        <dbReference type="Proteomes" id="UP001500711"/>
    </source>
</evidence>
<sequence>MNTAEKYARFVAMIAAKQDVDRYRVVLDNGHVEGMLLTLAQAEGFECLSCKVLCGTGTKAFRPVGHAEPLGFDAPGVGRVFRCVDCLDGVRGGEVR</sequence>
<comment type="caution">
    <text evidence="1">The sequence shown here is derived from an EMBL/GenBank/DDBJ whole genome shotgun (WGS) entry which is preliminary data.</text>
</comment>
<protein>
    <submittedName>
        <fullName evidence="1">Uncharacterized protein</fullName>
    </submittedName>
</protein>
<dbReference type="Proteomes" id="UP001500711">
    <property type="component" value="Unassembled WGS sequence"/>
</dbReference>
<keyword evidence="2" id="KW-1185">Reference proteome</keyword>
<dbReference type="EMBL" id="BAABBE010000006">
    <property type="protein sequence ID" value="GAA3637891.1"/>
    <property type="molecule type" value="Genomic_DNA"/>
</dbReference>
<dbReference type="RefSeq" id="WP_346129855.1">
    <property type="nucleotide sequence ID" value="NZ_BAABBE010000006.1"/>
</dbReference>
<accession>A0ABP7AR24</accession>
<organism evidence="1 2">
    <name type="scientific">Lentzea roselyniae</name>
    <dbReference type="NCBI Taxonomy" id="531940"/>
    <lineage>
        <taxon>Bacteria</taxon>
        <taxon>Bacillati</taxon>
        <taxon>Actinomycetota</taxon>
        <taxon>Actinomycetes</taxon>
        <taxon>Pseudonocardiales</taxon>
        <taxon>Pseudonocardiaceae</taxon>
        <taxon>Lentzea</taxon>
    </lineage>
</organism>
<reference evidence="2" key="1">
    <citation type="journal article" date="2019" name="Int. J. Syst. Evol. Microbiol.">
        <title>The Global Catalogue of Microorganisms (GCM) 10K type strain sequencing project: providing services to taxonomists for standard genome sequencing and annotation.</title>
        <authorList>
            <consortium name="The Broad Institute Genomics Platform"/>
            <consortium name="The Broad Institute Genome Sequencing Center for Infectious Disease"/>
            <person name="Wu L."/>
            <person name="Ma J."/>
        </authorList>
    </citation>
    <scope>NUCLEOTIDE SEQUENCE [LARGE SCALE GENOMIC DNA]</scope>
    <source>
        <strain evidence="2">JCM 17494</strain>
    </source>
</reference>
<gene>
    <name evidence="1" type="ORF">GCM10022267_25470</name>
</gene>